<organism evidence="2 3">
    <name type="scientific">Microthyrium microscopicum</name>
    <dbReference type="NCBI Taxonomy" id="703497"/>
    <lineage>
        <taxon>Eukaryota</taxon>
        <taxon>Fungi</taxon>
        <taxon>Dikarya</taxon>
        <taxon>Ascomycota</taxon>
        <taxon>Pezizomycotina</taxon>
        <taxon>Dothideomycetes</taxon>
        <taxon>Dothideomycetes incertae sedis</taxon>
        <taxon>Microthyriales</taxon>
        <taxon>Microthyriaceae</taxon>
        <taxon>Microthyrium</taxon>
    </lineage>
</organism>
<dbReference type="Proteomes" id="UP000799302">
    <property type="component" value="Unassembled WGS sequence"/>
</dbReference>
<reference evidence="2" key="1">
    <citation type="journal article" date="2020" name="Stud. Mycol.">
        <title>101 Dothideomycetes genomes: a test case for predicting lifestyles and emergence of pathogens.</title>
        <authorList>
            <person name="Haridas S."/>
            <person name="Albert R."/>
            <person name="Binder M."/>
            <person name="Bloem J."/>
            <person name="Labutti K."/>
            <person name="Salamov A."/>
            <person name="Andreopoulos B."/>
            <person name="Baker S."/>
            <person name="Barry K."/>
            <person name="Bills G."/>
            <person name="Bluhm B."/>
            <person name="Cannon C."/>
            <person name="Castanera R."/>
            <person name="Culley D."/>
            <person name="Daum C."/>
            <person name="Ezra D."/>
            <person name="Gonzalez J."/>
            <person name="Henrissat B."/>
            <person name="Kuo A."/>
            <person name="Liang C."/>
            <person name="Lipzen A."/>
            <person name="Lutzoni F."/>
            <person name="Magnuson J."/>
            <person name="Mondo S."/>
            <person name="Nolan M."/>
            <person name="Ohm R."/>
            <person name="Pangilinan J."/>
            <person name="Park H.-J."/>
            <person name="Ramirez L."/>
            <person name="Alfaro M."/>
            <person name="Sun H."/>
            <person name="Tritt A."/>
            <person name="Yoshinaga Y."/>
            <person name="Zwiers L.-H."/>
            <person name="Turgeon B."/>
            <person name="Goodwin S."/>
            <person name="Spatafora J."/>
            <person name="Crous P."/>
            <person name="Grigoriev I."/>
        </authorList>
    </citation>
    <scope>NUCLEOTIDE SEQUENCE</scope>
    <source>
        <strain evidence="2">CBS 115976</strain>
    </source>
</reference>
<proteinExistence type="predicted"/>
<dbReference type="AlphaFoldDB" id="A0A6A6U4Y8"/>
<protein>
    <submittedName>
        <fullName evidence="2">Uncharacterized protein</fullName>
    </submittedName>
</protein>
<feature type="compositionally biased region" description="Polar residues" evidence="1">
    <location>
        <begin position="17"/>
        <end position="27"/>
    </location>
</feature>
<feature type="region of interest" description="Disordered" evidence="1">
    <location>
        <begin position="1"/>
        <end position="27"/>
    </location>
</feature>
<gene>
    <name evidence="2" type="ORF">BT63DRAFT_458167</name>
</gene>
<evidence type="ECO:0000313" key="2">
    <source>
        <dbReference type="EMBL" id="KAF2667202.1"/>
    </source>
</evidence>
<dbReference type="EMBL" id="MU004238">
    <property type="protein sequence ID" value="KAF2667202.1"/>
    <property type="molecule type" value="Genomic_DNA"/>
</dbReference>
<evidence type="ECO:0000313" key="3">
    <source>
        <dbReference type="Proteomes" id="UP000799302"/>
    </source>
</evidence>
<evidence type="ECO:0000256" key="1">
    <source>
        <dbReference type="SAM" id="MobiDB-lite"/>
    </source>
</evidence>
<name>A0A6A6U4Y8_9PEZI</name>
<accession>A0A6A6U4Y8</accession>
<keyword evidence="3" id="KW-1185">Reference proteome</keyword>
<sequence length="76" mass="7510">MGIVLGSSPVDFRSHSETSLGTSAGSGVGLDTSTGAVEYASAETVALAPSGIGPAIDLSLVRLLSEVIVRGKPVPT</sequence>